<sequence length="195" mass="20514">MRRMIAVAVASVFIAGCAGTTGDQPADPAPASRLTAAERETEREARLALRDEALERLYELQPEARKGIESAPGYAVFDVSSVFIVLFVGQRGRGVLIDNASKKPTFMTSSRAGTGPGAGTTRVFQIFVFKVRGAMDQFVLAGGLGGDVGASAGIGAGGIVRSFNPQIDIYQIPQSGFAVQANWGGTVFSVDRDLQ</sequence>
<dbReference type="AlphaFoldDB" id="A0A9D7QIE2"/>
<protein>
    <recommendedName>
        <fullName evidence="3">Ysc84 actin-binding domain-containing protein</fullName>
    </recommendedName>
</protein>
<dbReference type="PROSITE" id="PS51257">
    <property type="entry name" value="PROKAR_LIPOPROTEIN"/>
    <property type="match status" value="1"/>
</dbReference>
<evidence type="ECO:0000313" key="2">
    <source>
        <dbReference type="Proteomes" id="UP000808146"/>
    </source>
</evidence>
<evidence type="ECO:0008006" key="3">
    <source>
        <dbReference type="Google" id="ProtNLM"/>
    </source>
</evidence>
<name>A0A9D7QIE2_9RHOO</name>
<evidence type="ECO:0000313" key="1">
    <source>
        <dbReference type="EMBL" id="MBK8890104.1"/>
    </source>
</evidence>
<organism evidence="1 2">
    <name type="scientific">Candidatus Dechloromonas phosphorivorans</name>
    <dbReference type="NCBI Taxonomy" id="2899244"/>
    <lineage>
        <taxon>Bacteria</taxon>
        <taxon>Pseudomonadati</taxon>
        <taxon>Pseudomonadota</taxon>
        <taxon>Betaproteobacteria</taxon>
        <taxon>Rhodocyclales</taxon>
        <taxon>Azonexaceae</taxon>
        <taxon>Dechloromonas</taxon>
    </lineage>
</organism>
<accession>A0A9D7QIE2</accession>
<dbReference type="EMBL" id="JADKBR010000005">
    <property type="protein sequence ID" value="MBK8890104.1"/>
    <property type="molecule type" value="Genomic_DNA"/>
</dbReference>
<gene>
    <name evidence="1" type="ORF">IPN75_06740</name>
</gene>
<comment type="caution">
    <text evidence="1">The sequence shown here is derived from an EMBL/GenBank/DDBJ whole genome shotgun (WGS) entry which is preliminary data.</text>
</comment>
<reference evidence="2" key="1">
    <citation type="journal article" date="2021" name="Nat. Commun.">
        <title>Connecting structure to function with the recovery of over 1000 high-quality metagenome-assembled genomes from activated sludge using long-read sequencing.</title>
        <authorList>
            <person name="Singleton C.M."/>
            <person name="Petriglieri F."/>
            <person name="Kristensen J.M."/>
            <person name="Kirkegaard R.H."/>
            <person name="Michaelsen T.Y."/>
            <person name="Andersen M.H."/>
            <person name="Kondrotaite Z."/>
            <person name="Karst S.M."/>
            <person name="Dueholm M.S."/>
            <person name="Nielsen P.H."/>
            <person name="Albertsen M."/>
        </authorList>
    </citation>
    <scope>NUCLEOTIDE SEQUENCE [LARGE SCALE GENOMIC DNA]</scope>
</reference>
<dbReference type="Proteomes" id="UP000808146">
    <property type="component" value="Unassembled WGS sequence"/>
</dbReference>
<proteinExistence type="predicted"/>